<proteinExistence type="predicted"/>
<protein>
    <recommendedName>
        <fullName evidence="4">Secreted protein</fullName>
    </recommendedName>
</protein>
<sequence length="103" mass="11261">MYSRARSWWVILACADSQVCGWICPFRSQRGKATKLTLTGVAETTSRLKDMAFSTRTVAAAGFREAMQEEAGGRVENGVRTPPSMAVMLATKDDISRTASAQR</sequence>
<gene>
    <name evidence="2" type="ORF">OPV22_024750</name>
</gene>
<feature type="signal peptide" evidence="1">
    <location>
        <begin position="1"/>
        <end position="21"/>
    </location>
</feature>
<reference evidence="2 3" key="1">
    <citation type="submission" date="2022-12" db="EMBL/GenBank/DDBJ databases">
        <title>Chromosome-scale assembly of the Ensete ventricosum genome.</title>
        <authorList>
            <person name="Dussert Y."/>
            <person name="Stocks J."/>
            <person name="Wendawek A."/>
            <person name="Woldeyes F."/>
            <person name="Nichols R.A."/>
            <person name="Borrell J.S."/>
        </authorList>
    </citation>
    <scope>NUCLEOTIDE SEQUENCE [LARGE SCALE GENOMIC DNA]</scope>
    <source>
        <strain evidence="3">cv. Maze</strain>
        <tissue evidence="2">Seeds</tissue>
    </source>
</reference>
<evidence type="ECO:0008006" key="4">
    <source>
        <dbReference type="Google" id="ProtNLM"/>
    </source>
</evidence>
<evidence type="ECO:0000313" key="3">
    <source>
        <dbReference type="Proteomes" id="UP001222027"/>
    </source>
</evidence>
<dbReference type="EMBL" id="JAQQAF010000007">
    <property type="protein sequence ID" value="KAJ8470407.1"/>
    <property type="molecule type" value="Genomic_DNA"/>
</dbReference>
<evidence type="ECO:0000256" key="1">
    <source>
        <dbReference type="SAM" id="SignalP"/>
    </source>
</evidence>
<dbReference type="Proteomes" id="UP001222027">
    <property type="component" value="Unassembled WGS sequence"/>
</dbReference>
<evidence type="ECO:0000313" key="2">
    <source>
        <dbReference type="EMBL" id="KAJ8470407.1"/>
    </source>
</evidence>
<dbReference type="AlphaFoldDB" id="A0A444GAK6"/>
<keyword evidence="1" id="KW-0732">Signal</keyword>
<organism evidence="2 3">
    <name type="scientific">Ensete ventricosum</name>
    <name type="common">Abyssinian banana</name>
    <name type="synonym">Musa ensete</name>
    <dbReference type="NCBI Taxonomy" id="4639"/>
    <lineage>
        <taxon>Eukaryota</taxon>
        <taxon>Viridiplantae</taxon>
        <taxon>Streptophyta</taxon>
        <taxon>Embryophyta</taxon>
        <taxon>Tracheophyta</taxon>
        <taxon>Spermatophyta</taxon>
        <taxon>Magnoliopsida</taxon>
        <taxon>Liliopsida</taxon>
        <taxon>Zingiberales</taxon>
        <taxon>Musaceae</taxon>
        <taxon>Ensete</taxon>
    </lineage>
</organism>
<feature type="chain" id="PRO_5044603908" description="Secreted protein" evidence="1">
    <location>
        <begin position="22"/>
        <end position="103"/>
    </location>
</feature>
<keyword evidence="3" id="KW-1185">Reference proteome</keyword>
<name>A0A444GAK6_ENSVE</name>
<comment type="caution">
    <text evidence="2">The sequence shown here is derived from an EMBL/GenBank/DDBJ whole genome shotgun (WGS) entry which is preliminary data.</text>
</comment>
<accession>A0A444GAK6</accession>